<reference evidence="2" key="1">
    <citation type="submission" date="2008-01" db="EMBL/GenBank/DDBJ databases">
        <title>Complete sequence of chromosome of Caulobacter sp. K31.</title>
        <authorList>
            <consortium name="US DOE Joint Genome Institute"/>
            <person name="Copeland A."/>
            <person name="Lucas S."/>
            <person name="Lapidus A."/>
            <person name="Barry K."/>
            <person name="Glavina del Rio T."/>
            <person name="Dalin E."/>
            <person name="Tice H."/>
            <person name="Pitluck S."/>
            <person name="Bruce D."/>
            <person name="Goodwin L."/>
            <person name="Thompson L.S."/>
            <person name="Brettin T."/>
            <person name="Detter J.C."/>
            <person name="Han C."/>
            <person name="Schmutz J."/>
            <person name="Larimer F."/>
            <person name="Land M."/>
            <person name="Hauser L."/>
            <person name="Kyrpides N."/>
            <person name="Kim E."/>
            <person name="Stephens C."/>
            <person name="Richardson P."/>
        </authorList>
    </citation>
    <scope>NUCLEOTIDE SEQUENCE [LARGE SCALE GENOMIC DNA]</scope>
    <source>
        <strain evidence="2">K31</strain>
    </source>
</reference>
<accession>B0SVI9</accession>
<sequence length="173" mass="16977" precursor="true">MTALQSRQRITTSQNVAILFSRLGRVSRSKRKRPRTFPSGAICLSGSCGRSAGGDGDRGGAGGHLQALALGLGQLVGGLLAGRDLAAGDREVAAGIGARQVAADAVGGGVDAGGEFGGLGGVGEVQADQRDRGARLGGMGGLQQAQGGHGGQGHGGDGGQGGHELAHWSCPFG</sequence>
<evidence type="ECO:0000256" key="1">
    <source>
        <dbReference type="SAM" id="MobiDB-lite"/>
    </source>
</evidence>
<evidence type="ECO:0000313" key="2">
    <source>
        <dbReference type="EMBL" id="ABZ70028.1"/>
    </source>
</evidence>
<dbReference type="AlphaFoldDB" id="B0SVI9"/>
<feature type="region of interest" description="Disordered" evidence="1">
    <location>
        <begin position="139"/>
        <end position="163"/>
    </location>
</feature>
<protein>
    <submittedName>
        <fullName evidence="2">Uncharacterized protein</fullName>
    </submittedName>
</protein>
<dbReference type="EMBL" id="CP000927">
    <property type="protein sequence ID" value="ABZ70028.1"/>
    <property type="molecule type" value="Genomic_DNA"/>
</dbReference>
<dbReference type="KEGG" id="cak:Caul_0897"/>
<proteinExistence type="predicted"/>
<name>B0SVI9_CAUSK</name>
<dbReference type="HOGENOM" id="CLU_1544852_0_0_5"/>
<feature type="compositionally biased region" description="Gly residues" evidence="1">
    <location>
        <begin position="139"/>
        <end position="162"/>
    </location>
</feature>
<organism evidence="2">
    <name type="scientific">Caulobacter sp. (strain K31)</name>
    <dbReference type="NCBI Taxonomy" id="366602"/>
    <lineage>
        <taxon>Bacteria</taxon>
        <taxon>Pseudomonadati</taxon>
        <taxon>Pseudomonadota</taxon>
        <taxon>Alphaproteobacteria</taxon>
        <taxon>Caulobacterales</taxon>
        <taxon>Caulobacteraceae</taxon>
        <taxon>Caulobacter</taxon>
    </lineage>
</organism>
<gene>
    <name evidence="2" type="ordered locus">Caul_0897</name>
</gene>
<dbReference type="STRING" id="366602.Caul_0897"/>